<evidence type="ECO:0000256" key="2">
    <source>
        <dbReference type="ARBA" id="ARBA00022475"/>
    </source>
</evidence>
<keyword evidence="4 6" id="KW-1133">Transmembrane helix</keyword>
<evidence type="ECO:0000256" key="6">
    <source>
        <dbReference type="RuleBase" id="RU366058"/>
    </source>
</evidence>
<dbReference type="EMBL" id="CP022572">
    <property type="protein sequence ID" value="AZU61774.1"/>
    <property type="molecule type" value="Genomic_DNA"/>
</dbReference>
<dbReference type="KEGG" id="nmk:CHR53_11060"/>
<keyword evidence="2 6" id="KW-1003">Cell membrane</keyword>
<keyword evidence="3 6" id="KW-0812">Transmembrane</keyword>
<sequence length="209" mass="23028">MIKRFTTIAVFLLIVTVGYLQKDELLNLINGGGTIAITISMLFVAICVFFPVVPFPVLAGVIGAVFGTAQGAAISLSGAMAGTMGFYLLSRYGFRDFAQEKLLKYPKVQEYEKLLTRNSFVAILTCRLIPIIPSPVVNLICGLSHVKWLTFFTASTLGKIPNILILSYAGAAFHENKLYSLGLYGVYLLILFLINLVIVYRRMEKKSSN</sequence>
<proteinExistence type="inferred from homology"/>
<comment type="caution">
    <text evidence="6">Lacks conserved residue(s) required for the propagation of feature annotation.</text>
</comment>
<feature type="transmembrane region" description="Helical" evidence="6">
    <location>
        <begin position="148"/>
        <end position="169"/>
    </location>
</feature>
<dbReference type="InterPro" id="IPR032816">
    <property type="entry name" value="VTT_dom"/>
</dbReference>
<accession>A0A3T0HXB9</accession>
<reference evidence="8 9" key="1">
    <citation type="submission" date="2017-07" db="EMBL/GenBank/DDBJ databases">
        <title>The complete genome sequence of Bacillus mesonae strain H20-5, an efficient strain improving plant abiotic stress resistance.</title>
        <authorList>
            <person name="Kim S.Y."/>
            <person name="Song H."/>
            <person name="Sang M.K."/>
            <person name="Weon H.-Y."/>
            <person name="Song J."/>
        </authorList>
    </citation>
    <scope>NUCLEOTIDE SEQUENCE [LARGE SCALE GENOMIC DNA]</scope>
    <source>
        <strain evidence="8 9">H20-5</strain>
    </source>
</reference>
<dbReference type="AlphaFoldDB" id="A0A3T0HXB9"/>
<comment type="subcellular location">
    <subcellularLocation>
        <location evidence="1 6">Cell membrane</location>
        <topology evidence="1 6">Multi-pass membrane protein</topology>
    </subcellularLocation>
</comment>
<feature type="domain" description="VTT" evidence="7">
    <location>
        <begin position="53"/>
        <end position="171"/>
    </location>
</feature>
<dbReference type="PANTHER" id="PTHR12677:SF59">
    <property type="entry name" value="GOLGI APPARATUS MEMBRANE PROTEIN TVP38-RELATED"/>
    <property type="match status" value="1"/>
</dbReference>
<dbReference type="OrthoDB" id="2381682at2"/>
<evidence type="ECO:0000313" key="8">
    <source>
        <dbReference type="EMBL" id="AZU61774.1"/>
    </source>
</evidence>
<dbReference type="GO" id="GO:0005886">
    <property type="term" value="C:plasma membrane"/>
    <property type="evidence" value="ECO:0007669"/>
    <property type="project" value="UniProtKB-SubCell"/>
</dbReference>
<dbReference type="RefSeq" id="WP_066397206.1">
    <property type="nucleotide sequence ID" value="NZ_CP022572.1"/>
</dbReference>
<evidence type="ECO:0000256" key="4">
    <source>
        <dbReference type="ARBA" id="ARBA00022989"/>
    </source>
</evidence>
<feature type="transmembrane region" description="Helical" evidence="6">
    <location>
        <begin position="181"/>
        <end position="200"/>
    </location>
</feature>
<gene>
    <name evidence="8" type="ORF">CHR53_11060</name>
</gene>
<dbReference type="Pfam" id="PF09335">
    <property type="entry name" value="VTT_dom"/>
    <property type="match status" value="1"/>
</dbReference>
<evidence type="ECO:0000256" key="3">
    <source>
        <dbReference type="ARBA" id="ARBA00022692"/>
    </source>
</evidence>
<dbReference type="PANTHER" id="PTHR12677">
    <property type="entry name" value="GOLGI APPARATUS MEMBRANE PROTEIN TVP38-RELATED"/>
    <property type="match status" value="1"/>
</dbReference>
<dbReference type="InterPro" id="IPR015414">
    <property type="entry name" value="TMEM64"/>
</dbReference>
<keyword evidence="9" id="KW-1185">Reference proteome</keyword>
<name>A0A3T0HXB9_9BACI</name>
<feature type="transmembrane region" description="Helical" evidence="6">
    <location>
        <begin position="120"/>
        <end position="141"/>
    </location>
</feature>
<evidence type="ECO:0000259" key="7">
    <source>
        <dbReference type="Pfam" id="PF09335"/>
    </source>
</evidence>
<evidence type="ECO:0000313" key="9">
    <source>
        <dbReference type="Proteomes" id="UP000282892"/>
    </source>
</evidence>
<protein>
    <recommendedName>
        <fullName evidence="6">TVP38/TMEM64 family membrane protein</fullName>
    </recommendedName>
</protein>
<comment type="similarity">
    <text evidence="6">Belongs to the TVP38/TMEM64 family.</text>
</comment>
<evidence type="ECO:0000256" key="1">
    <source>
        <dbReference type="ARBA" id="ARBA00004651"/>
    </source>
</evidence>
<evidence type="ECO:0000256" key="5">
    <source>
        <dbReference type="ARBA" id="ARBA00023136"/>
    </source>
</evidence>
<keyword evidence="5 6" id="KW-0472">Membrane</keyword>
<dbReference type="Proteomes" id="UP000282892">
    <property type="component" value="Chromosome"/>
</dbReference>
<organism evidence="8 9">
    <name type="scientific">Neobacillus mesonae</name>
    <dbReference type="NCBI Taxonomy" id="1193713"/>
    <lineage>
        <taxon>Bacteria</taxon>
        <taxon>Bacillati</taxon>
        <taxon>Bacillota</taxon>
        <taxon>Bacilli</taxon>
        <taxon>Bacillales</taxon>
        <taxon>Bacillaceae</taxon>
        <taxon>Neobacillus</taxon>
    </lineage>
</organism>
<feature type="transmembrane region" description="Helical" evidence="6">
    <location>
        <begin position="36"/>
        <end position="66"/>
    </location>
</feature>